<dbReference type="PANTHER" id="PTHR20854:SF4">
    <property type="entry name" value="INOSITOL-1-MONOPHOSPHATASE-RELATED"/>
    <property type="match status" value="1"/>
</dbReference>
<keyword evidence="5 11" id="KW-0479">Metal-binding</keyword>
<dbReference type="SUPFAM" id="SSF56655">
    <property type="entry name" value="Carbohydrate phosphatase"/>
    <property type="match status" value="1"/>
</dbReference>
<evidence type="ECO:0000256" key="11">
    <source>
        <dbReference type="PIRSR" id="PIRSR600760-2"/>
    </source>
</evidence>
<keyword evidence="7" id="KW-0889">Transcription antitermination</keyword>
<evidence type="ECO:0000256" key="8">
    <source>
        <dbReference type="ARBA" id="ARBA00022842"/>
    </source>
</evidence>
<feature type="binding site" evidence="11">
    <location>
        <position position="93"/>
    </location>
    <ligand>
        <name>Mg(2+)</name>
        <dbReference type="ChEBI" id="CHEBI:18420"/>
        <label>2</label>
    </ligand>
</feature>
<sequence>MKSLESNELQARYRLACELAKAAAELAFEYYQQRDRLTVDHKGDDLQDVVSVADKRVEAFVKQRITDAFPQDGFLGEESGTQMPDARVLWVVDPIDGTSCFLNGLHTWCLSLAIIADGEPVIGVVYDPNHRELFHALKGQGAWLNDAPIAPHPAATVKEGVMGVGTSHRVTPAVFLPFLDALLSDGGMFIRNGSGALMSAWAAAGRLIGYYEPHMNPWDGLPGLVLMREAGGLSNDYLANDGIRHGNPLLLASKTLYPQLKNMLCHPLP</sequence>
<name>A0A0H3HAG4_KLEM8</name>
<proteinExistence type="inferred from homology"/>
<dbReference type="GO" id="GO:0046872">
    <property type="term" value="F:metal ion binding"/>
    <property type="evidence" value="ECO:0007669"/>
    <property type="project" value="UniProtKB-KW"/>
</dbReference>
<protein>
    <recommendedName>
        <fullName evidence="9">Nus factor SuhB</fullName>
        <ecNumber evidence="4">3.1.3.25</ecNumber>
    </recommendedName>
    <alternativeName>
        <fullName evidence="10">Inositol-1-monophosphatase</fullName>
    </alternativeName>
</protein>
<evidence type="ECO:0000313" key="12">
    <source>
        <dbReference type="EMBL" id="AEX04532.1"/>
    </source>
</evidence>
<feature type="binding site" evidence="11">
    <location>
        <position position="219"/>
    </location>
    <ligand>
        <name>Mg(2+)</name>
        <dbReference type="ChEBI" id="CHEBI:18420"/>
        <label>1</label>
        <note>catalytic</note>
    </ligand>
</feature>
<dbReference type="AlphaFoldDB" id="A0A0H3HAG4"/>
<evidence type="ECO:0000256" key="6">
    <source>
        <dbReference type="ARBA" id="ARBA00022801"/>
    </source>
</evidence>
<dbReference type="Gene3D" id="3.40.190.80">
    <property type="match status" value="1"/>
</dbReference>
<evidence type="ECO:0000256" key="5">
    <source>
        <dbReference type="ARBA" id="ARBA00022723"/>
    </source>
</evidence>
<dbReference type="PRINTS" id="PR00377">
    <property type="entry name" value="IMPHPHTASES"/>
</dbReference>
<evidence type="ECO:0000256" key="9">
    <source>
        <dbReference type="ARBA" id="ARBA00023884"/>
    </source>
</evidence>
<dbReference type="PANTHER" id="PTHR20854">
    <property type="entry name" value="INOSITOL MONOPHOSPHATASE"/>
    <property type="match status" value="1"/>
</dbReference>
<keyword evidence="6" id="KW-0378">Hydrolase</keyword>
<keyword evidence="8 11" id="KW-0460">Magnesium</keyword>
<dbReference type="HOGENOM" id="CLU_044118_0_3_6"/>
<evidence type="ECO:0000256" key="3">
    <source>
        <dbReference type="ARBA" id="ARBA00009759"/>
    </source>
</evidence>
<evidence type="ECO:0000256" key="10">
    <source>
        <dbReference type="ARBA" id="ARBA00030730"/>
    </source>
</evidence>
<dbReference type="PATRIC" id="fig|1006551.4.peg.2827"/>
<dbReference type="Proteomes" id="UP000007843">
    <property type="component" value="Chromosome"/>
</dbReference>
<evidence type="ECO:0000256" key="1">
    <source>
        <dbReference type="ARBA" id="ARBA00001033"/>
    </source>
</evidence>
<dbReference type="PROSITE" id="PS00629">
    <property type="entry name" value="IMP_1"/>
    <property type="match status" value="1"/>
</dbReference>
<organism evidence="12 13">
    <name type="scientific">Klebsiella michiganensis (strain ATCC 8724 / DSM 4798 / JCM 20051 / NBRC 3318 / NRRL B-199 / KCTC 1686 / BUCSAV 143 / CCM 1901)</name>
    <dbReference type="NCBI Taxonomy" id="1006551"/>
    <lineage>
        <taxon>Bacteria</taxon>
        <taxon>Pseudomonadati</taxon>
        <taxon>Pseudomonadota</taxon>
        <taxon>Gammaproteobacteria</taxon>
        <taxon>Enterobacterales</taxon>
        <taxon>Enterobacteriaceae</taxon>
        <taxon>Klebsiella/Raoultella group</taxon>
        <taxon>Klebsiella</taxon>
    </lineage>
</organism>
<keyword evidence="7" id="KW-0804">Transcription</keyword>
<dbReference type="InterPro" id="IPR000760">
    <property type="entry name" value="Inositol_monophosphatase-like"/>
</dbReference>
<dbReference type="FunFam" id="3.30.540.10:FF:000003">
    <property type="entry name" value="Inositol-1-monophosphatase"/>
    <property type="match status" value="1"/>
</dbReference>
<evidence type="ECO:0000313" key="13">
    <source>
        <dbReference type="Proteomes" id="UP000007843"/>
    </source>
</evidence>
<dbReference type="EC" id="3.1.3.25" evidence="4"/>
<comment type="catalytic activity">
    <reaction evidence="1">
        <text>a myo-inositol phosphate + H2O = myo-inositol + phosphate</text>
        <dbReference type="Rhea" id="RHEA:24056"/>
        <dbReference type="ChEBI" id="CHEBI:15377"/>
        <dbReference type="ChEBI" id="CHEBI:17268"/>
        <dbReference type="ChEBI" id="CHEBI:43474"/>
        <dbReference type="ChEBI" id="CHEBI:84139"/>
        <dbReference type="EC" id="3.1.3.25"/>
    </reaction>
</comment>
<evidence type="ECO:0000256" key="4">
    <source>
        <dbReference type="ARBA" id="ARBA00013106"/>
    </source>
</evidence>
<feature type="binding site" evidence="11">
    <location>
        <position position="95"/>
    </location>
    <ligand>
        <name>Mg(2+)</name>
        <dbReference type="ChEBI" id="CHEBI:18420"/>
        <label>1</label>
        <note>catalytic</note>
    </ligand>
</feature>
<dbReference type="GO" id="GO:0006020">
    <property type="term" value="P:inositol metabolic process"/>
    <property type="evidence" value="ECO:0007669"/>
    <property type="project" value="TreeGrafter"/>
</dbReference>
<comment type="similarity">
    <text evidence="3">Belongs to the inositol monophosphatase superfamily.</text>
</comment>
<dbReference type="Pfam" id="PF00459">
    <property type="entry name" value="Inositol_P"/>
    <property type="match status" value="1"/>
</dbReference>
<evidence type="ECO:0000256" key="2">
    <source>
        <dbReference type="ARBA" id="ARBA00001946"/>
    </source>
</evidence>
<feature type="binding site" evidence="11">
    <location>
        <position position="77"/>
    </location>
    <ligand>
        <name>Mg(2+)</name>
        <dbReference type="ChEBI" id="CHEBI:18420"/>
        <label>1</label>
        <note>catalytic</note>
    </ligand>
</feature>
<keyword evidence="7" id="KW-0805">Transcription regulation</keyword>
<dbReference type="GO" id="GO:0031564">
    <property type="term" value="P:transcription antitermination"/>
    <property type="evidence" value="ECO:0007669"/>
    <property type="project" value="UniProtKB-KW"/>
</dbReference>
<dbReference type="KEGG" id="kox:KOX_14040"/>
<dbReference type="InterPro" id="IPR020583">
    <property type="entry name" value="Inositol_monoP_metal-BS"/>
</dbReference>
<accession>A0A0H3HAG4</accession>
<dbReference type="GO" id="GO:0008934">
    <property type="term" value="F:inositol monophosphate 1-phosphatase activity"/>
    <property type="evidence" value="ECO:0007669"/>
    <property type="project" value="TreeGrafter"/>
</dbReference>
<reference evidence="12 13" key="1">
    <citation type="journal article" date="2012" name="J. Bacteriol.">
        <title>Complete genome sequence of Klebsiella oxytoca KCTC 1686, used in production of 2,3-butanediol.</title>
        <authorList>
            <person name="Shin S.H."/>
            <person name="Kim S."/>
            <person name="Kim J.Y."/>
            <person name="Lee S."/>
            <person name="Um Y."/>
            <person name="Oh M.K."/>
            <person name="Kim Y.R."/>
            <person name="Lee J."/>
            <person name="Yang K.S."/>
        </authorList>
    </citation>
    <scope>NUCLEOTIDE SEQUENCE [LARGE SCALE GENOMIC DNA]</scope>
    <source>
        <strain evidence="13">ATCC 8724 / DSM 4798 / JCM 20051 / NBRC 3318 / NRRL B-199 / KCTC 1686</strain>
    </source>
</reference>
<feature type="binding site" evidence="11">
    <location>
        <position position="96"/>
    </location>
    <ligand>
        <name>Mg(2+)</name>
        <dbReference type="ChEBI" id="CHEBI:18420"/>
        <label>1</label>
        <note>catalytic</note>
    </ligand>
</feature>
<evidence type="ECO:0000256" key="7">
    <source>
        <dbReference type="ARBA" id="ARBA00022814"/>
    </source>
</evidence>
<dbReference type="Gene3D" id="3.30.540.10">
    <property type="entry name" value="Fructose-1,6-Bisphosphatase, subunit A, domain 1"/>
    <property type="match status" value="1"/>
</dbReference>
<dbReference type="RefSeq" id="WP_014228373.1">
    <property type="nucleotide sequence ID" value="NC_016612.1"/>
</dbReference>
<dbReference type="GO" id="GO:0007165">
    <property type="term" value="P:signal transduction"/>
    <property type="evidence" value="ECO:0007669"/>
    <property type="project" value="TreeGrafter"/>
</dbReference>
<dbReference type="EMBL" id="CP003218">
    <property type="protein sequence ID" value="AEX04532.1"/>
    <property type="molecule type" value="Genomic_DNA"/>
</dbReference>
<comment type="cofactor">
    <cofactor evidence="2 11">
        <name>Mg(2+)</name>
        <dbReference type="ChEBI" id="CHEBI:18420"/>
    </cofactor>
</comment>
<gene>
    <name evidence="12" type="ordered locus">KOX_14040</name>
</gene>